<name>A0A5C1A474_9BACT</name>
<keyword evidence="5" id="KW-1185">Reference proteome</keyword>
<proteinExistence type="predicted"/>
<dbReference type="GO" id="GO:0003677">
    <property type="term" value="F:DNA binding"/>
    <property type="evidence" value="ECO:0007669"/>
    <property type="project" value="InterPro"/>
</dbReference>
<dbReference type="Pfam" id="PF13408">
    <property type="entry name" value="Zn_ribbon_recom"/>
    <property type="match status" value="1"/>
</dbReference>
<dbReference type="SUPFAM" id="SSF53041">
    <property type="entry name" value="Resolvase-like"/>
    <property type="match status" value="1"/>
</dbReference>
<sequence length="691" mass="78086">MKMQKTRPNGTRGYAYVRVSKDFVAQDTRSQEQAVAKWLADRSLNVVETVHDAGSRDLSHKRPGFQQLIQLVQAGKVDWIVVAERDRWGVSDNEEWGYFVTILRRANCTLWSVADDKDLTSRDDRVEPFMAAITSDRSRSEQEARSQREHRSKMALVQRGEVSGGKAPYGYDYVCRQGPDGPVLWRLVYEPGHYRRVCHFPDGTSRRYDGKGNVPARSKGELLFCERSTDPAITGCVERIFRLFANGYNCHTIAARLNDEKVPALYKDHWVGPTIIHILRNPVYALGVPVWNKAAHGRFVEFEGGEWRPVQRSGGRVKAGRRRATTDHVRAAAAKPENAIVDPDTWQAVQARLQAQEAAPKAERRPRNPDLYLSGLVVCSDCGERMVGWSQQKGYKCSRNMHYKGGCRCNTTRHGTLEALVLRYLEETEQALGFLYETPDYCRAVLELEAEETPLSAEYTRSLGALWRQARDRRLTPPVAGTQDQPVWTLQKLQAAVGTARPKAERDLDAKVRAKEAEKASLTLALRHVRDEESAADLARQLDAANADLRRLRGQARPADDRLEALRQQIRTLLNRTEQVRRNVATALPLQKGEYIRRVVRQIRVIHDARPLGRLRSSRLVGVEIIPRLGEGRAYRDGKDFDATPPPPPAVDWDHRPYGTPAQWRECKTVVVGTEAGGSDLSDEGWPVRGK</sequence>
<evidence type="ECO:0000313" key="5">
    <source>
        <dbReference type="Proteomes" id="UP000324974"/>
    </source>
</evidence>
<feature type="coiled-coil region" evidence="1">
    <location>
        <begin position="535"/>
        <end position="583"/>
    </location>
</feature>
<dbReference type="InterPro" id="IPR006119">
    <property type="entry name" value="Resolv_N"/>
</dbReference>
<dbReference type="GO" id="GO:0000150">
    <property type="term" value="F:DNA strand exchange activity"/>
    <property type="evidence" value="ECO:0007669"/>
    <property type="project" value="InterPro"/>
</dbReference>
<dbReference type="PANTHER" id="PTHR30461">
    <property type="entry name" value="DNA-INVERTASE FROM LAMBDOID PROPHAGE"/>
    <property type="match status" value="1"/>
</dbReference>
<dbReference type="PROSITE" id="PS51737">
    <property type="entry name" value="RECOMBINASE_DNA_BIND"/>
    <property type="match status" value="1"/>
</dbReference>
<protein>
    <recommendedName>
        <fullName evidence="3">Recombinase domain-containing protein</fullName>
    </recommendedName>
</protein>
<dbReference type="KEGG" id="lrs:PX52LOC_00747"/>
<dbReference type="EMBL" id="CP042425">
    <property type="protein sequence ID" value="QEL13889.1"/>
    <property type="molecule type" value="Genomic_DNA"/>
</dbReference>
<organism evidence="4 5">
    <name type="scientific">Limnoglobus roseus</name>
    <dbReference type="NCBI Taxonomy" id="2598579"/>
    <lineage>
        <taxon>Bacteria</taxon>
        <taxon>Pseudomonadati</taxon>
        <taxon>Planctomycetota</taxon>
        <taxon>Planctomycetia</taxon>
        <taxon>Gemmatales</taxon>
        <taxon>Gemmataceae</taxon>
        <taxon>Limnoglobus</taxon>
    </lineage>
</organism>
<dbReference type="OrthoDB" id="239984at2"/>
<dbReference type="PANTHER" id="PTHR30461:SF23">
    <property type="entry name" value="DNA RECOMBINASE-RELATED"/>
    <property type="match status" value="1"/>
</dbReference>
<dbReference type="SMART" id="SM00857">
    <property type="entry name" value="Resolvase"/>
    <property type="match status" value="1"/>
</dbReference>
<evidence type="ECO:0000256" key="1">
    <source>
        <dbReference type="SAM" id="Coils"/>
    </source>
</evidence>
<gene>
    <name evidence="4" type="ORF">PX52LOC_00747</name>
</gene>
<feature type="region of interest" description="Disordered" evidence="2">
    <location>
        <begin position="636"/>
        <end position="658"/>
    </location>
</feature>
<reference evidence="5" key="1">
    <citation type="submission" date="2019-08" db="EMBL/GenBank/DDBJ databases">
        <title>Limnoglobus roseus gen. nov., sp. nov., a novel freshwater planctomycete with a giant genome from the family Gemmataceae.</title>
        <authorList>
            <person name="Kulichevskaya I.S."/>
            <person name="Naumoff D.G."/>
            <person name="Miroshnikov K."/>
            <person name="Ivanova A."/>
            <person name="Philippov D.A."/>
            <person name="Hakobyan A."/>
            <person name="Rijpstra I.C."/>
            <person name="Sinninghe Damste J.S."/>
            <person name="Liesack W."/>
            <person name="Dedysh S.N."/>
        </authorList>
    </citation>
    <scope>NUCLEOTIDE SEQUENCE [LARGE SCALE GENOMIC DNA]</scope>
    <source>
        <strain evidence="5">PX52</strain>
    </source>
</reference>
<dbReference type="Pfam" id="PF07508">
    <property type="entry name" value="Recombinase"/>
    <property type="match status" value="1"/>
</dbReference>
<dbReference type="InterPro" id="IPR025827">
    <property type="entry name" value="Zn_ribbon_recom_dom"/>
</dbReference>
<evidence type="ECO:0000259" key="3">
    <source>
        <dbReference type="PROSITE" id="PS51737"/>
    </source>
</evidence>
<dbReference type="InterPro" id="IPR038109">
    <property type="entry name" value="DNA_bind_recomb_sf"/>
</dbReference>
<dbReference type="Pfam" id="PF00239">
    <property type="entry name" value="Resolvase"/>
    <property type="match status" value="1"/>
</dbReference>
<accession>A0A5C1A474</accession>
<dbReference type="InterPro" id="IPR050639">
    <property type="entry name" value="SSR_resolvase"/>
</dbReference>
<dbReference type="Proteomes" id="UP000324974">
    <property type="component" value="Chromosome"/>
</dbReference>
<dbReference type="Gene3D" id="3.90.1750.20">
    <property type="entry name" value="Putative Large Serine Recombinase, Chain B, Domain 2"/>
    <property type="match status" value="1"/>
</dbReference>
<dbReference type="CDD" id="cd00338">
    <property type="entry name" value="Ser_Recombinase"/>
    <property type="match status" value="1"/>
</dbReference>
<dbReference type="InterPro" id="IPR011109">
    <property type="entry name" value="DNA_bind_recombinase_dom"/>
</dbReference>
<dbReference type="AlphaFoldDB" id="A0A5C1A474"/>
<dbReference type="Gene3D" id="3.40.50.1390">
    <property type="entry name" value="Resolvase, N-terminal catalytic domain"/>
    <property type="match status" value="1"/>
</dbReference>
<evidence type="ECO:0000313" key="4">
    <source>
        <dbReference type="EMBL" id="QEL13889.1"/>
    </source>
</evidence>
<dbReference type="InterPro" id="IPR036162">
    <property type="entry name" value="Resolvase-like_N_sf"/>
</dbReference>
<feature type="domain" description="Recombinase" evidence="3">
    <location>
        <begin position="210"/>
        <end position="359"/>
    </location>
</feature>
<evidence type="ECO:0000256" key="2">
    <source>
        <dbReference type="SAM" id="MobiDB-lite"/>
    </source>
</evidence>
<keyword evidence="1" id="KW-0175">Coiled coil</keyword>